<dbReference type="Pfam" id="PF02892">
    <property type="entry name" value="zf-BED"/>
    <property type="match status" value="1"/>
</dbReference>
<keyword evidence="10" id="KW-1185">Reference proteome</keyword>
<dbReference type="InterPro" id="IPR003959">
    <property type="entry name" value="ATPase_AAA_core"/>
</dbReference>
<dbReference type="STRING" id="3818.A0A444ZZZ1"/>
<dbReference type="InterPro" id="IPR003593">
    <property type="entry name" value="AAA+_ATPase"/>
</dbReference>
<evidence type="ECO:0000313" key="9">
    <source>
        <dbReference type="EMBL" id="RYR19734.1"/>
    </source>
</evidence>
<dbReference type="GO" id="GO:0008270">
    <property type="term" value="F:zinc ion binding"/>
    <property type="evidence" value="ECO:0007669"/>
    <property type="project" value="UniProtKB-KW"/>
</dbReference>
<keyword evidence="5" id="KW-0547">Nucleotide-binding</keyword>
<comment type="similarity">
    <text evidence="5">Belongs to the AAA ATPase family.</text>
</comment>
<evidence type="ECO:0000259" key="8">
    <source>
        <dbReference type="PROSITE" id="PS50808"/>
    </source>
</evidence>
<dbReference type="Pfam" id="PF00004">
    <property type="entry name" value="AAA"/>
    <property type="match status" value="1"/>
</dbReference>
<keyword evidence="5" id="KW-0067">ATP-binding</keyword>
<evidence type="ECO:0000256" key="3">
    <source>
        <dbReference type="ARBA" id="ARBA00022833"/>
    </source>
</evidence>
<dbReference type="PROSITE" id="PS00674">
    <property type="entry name" value="AAA"/>
    <property type="match status" value="1"/>
</dbReference>
<dbReference type="Gene3D" id="1.10.8.60">
    <property type="match status" value="1"/>
</dbReference>
<feature type="region of interest" description="Disordered" evidence="6">
    <location>
        <begin position="209"/>
        <end position="230"/>
    </location>
</feature>
<feature type="transmembrane region" description="Helical" evidence="7">
    <location>
        <begin position="58"/>
        <end position="75"/>
    </location>
</feature>
<dbReference type="PANTHER" id="PTHR48470">
    <property type="entry name" value="CELL DIVISION CONTROL PROTEIN 48 C ISOFORM 1"/>
    <property type="match status" value="1"/>
</dbReference>
<dbReference type="SUPFAM" id="SSF52540">
    <property type="entry name" value="P-loop containing nucleoside triphosphate hydrolases"/>
    <property type="match status" value="1"/>
</dbReference>
<evidence type="ECO:0000256" key="4">
    <source>
        <dbReference type="PROSITE-ProRule" id="PRU00027"/>
    </source>
</evidence>
<name>A0A444ZZZ1_ARAHY</name>
<dbReference type="SMART" id="SM00614">
    <property type="entry name" value="ZnF_BED"/>
    <property type="match status" value="1"/>
</dbReference>
<dbReference type="GO" id="GO:0005524">
    <property type="term" value="F:ATP binding"/>
    <property type="evidence" value="ECO:0007669"/>
    <property type="project" value="UniProtKB-KW"/>
</dbReference>
<proteinExistence type="inferred from homology"/>
<dbReference type="InterPro" id="IPR036236">
    <property type="entry name" value="Znf_C2H2_sf"/>
</dbReference>
<keyword evidence="7" id="KW-1133">Transmembrane helix</keyword>
<dbReference type="PANTHER" id="PTHR48470:SF1">
    <property type="entry name" value="CELL DIVISION CONTROL PROTEIN 48 C ISOFORM 1"/>
    <property type="match status" value="1"/>
</dbReference>
<dbReference type="Proteomes" id="UP000289738">
    <property type="component" value="Chromosome B03"/>
</dbReference>
<evidence type="ECO:0000313" key="10">
    <source>
        <dbReference type="Proteomes" id="UP000289738"/>
    </source>
</evidence>
<evidence type="ECO:0000256" key="5">
    <source>
        <dbReference type="RuleBase" id="RU003651"/>
    </source>
</evidence>
<accession>A0A444ZZZ1</accession>
<comment type="caution">
    <text evidence="9">The sequence shown here is derived from an EMBL/GenBank/DDBJ whole genome shotgun (WGS) entry which is preliminary data.</text>
</comment>
<dbReference type="GO" id="GO:0003677">
    <property type="term" value="F:DNA binding"/>
    <property type="evidence" value="ECO:0007669"/>
    <property type="project" value="InterPro"/>
</dbReference>
<evidence type="ECO:0000256" key="6">
    <source>
        <dbReference type="SAM" id="MobiDB-lite"/>
    </source>
</evidence>
<dbReference type="PROSITE" id="PS50808">
    <property type="entry name" value="ZF_BED"/>
    <property type="match status" value="1"/>
</dbReference>
<keyword evidence="7" id="KW-0472">Membrane</keyword>
<dbReference type="EMBL" id="SDMP01000013">
    <property type="protein sequence ID" value="RYR19734.1"/>
    <property type="molecule type" value="Genomic_DNA"/>
</dbReference>
<dbReference type="InterPro" id="IPR055278">
    <property type="entry name" value="CDC48c"/>
</dbReference>
<keyword evidence="1" id="KW-0479">Metal-binding</keyword>
<dbReference type="InterPro" id="IPR003656">
    <property type="entry name" value="Znf_BED"/>
</dbReference>
<dbReference type="GO" id="GO:0016887">
    <property type="term" value="F:ATP hydrolysis activity"/>
    <property type="evidence" value="ECO:0007669"/>
    <property type="project" value="InterPro"/>
</dbReference>
<dbReference type="SUPFAM" id="SSF57667">
    <property type="entry name" value="beta-beta-alpha zinc fingers"/>
    <property type="match status" value="1"/>
</dbReference>
<gene>
    <name evidence="9" type="ORF">Ahy_B03g064611</name>
</gene>
<dbReference type="InterPro" id="IPR003960">
    <property type="entry name" value="ATPase_AAA_CS"/>
</dbReference>
<evidence type="ECO:0000256" key="1">
    <source>
        <dbReference type="ARBA" id="ARBA00022723"/>
    </source>
</evidence>
<sequence>MVAGWWLGEVRLEPSTSFMCSNQYSGSAVFFPSFFPSHKPQTSVLHCPNSPSLFLVPPLPPLFLLLCALLATPLIRDLLSSLRCCTVLLGMYFLFESVKIGALLVVQPIFVYDNGHPGGIGPIPLDGAVNHIWKKVHEKLPIIKEAIIREKRKPLGVLVPRTEMSILEVLLFAPLKFQQQETGGWLLSLVTNEIMDSTNMDVVAQEQQEETPVEETANFVPDESTSGENSNKSLLKSAYWQYFSRYKEGEEWKAKCNHCKSVLGANPRNGTTNLKKHVLHYCKRIKLANSRQSTIAESLQRHGKNSSDAFIFDASHTRKLIAKSICMHEYPLSYVDHVATREVFASMQPTFKMPSRNTIKKDILEMYEVEKLNINKMMDGPNPTLPYPLPALLVTKDQQHLQLCQFHQVGHDSSGHQIQQVGHDSSGHQIQQLCHTPTTGILLHGPPGCGKTTLAHAIANETRVPFYPISATELVSGVSGASEENIRELFAKAYRTAPSIVFINEIDSIASKRDNLQQKMEKRIVTQLLASMDQSSRCMQSANDSDSSNVHPSYVLVIGATNRPDALDSALRRPGQFDREFVLDIPDESSREHILSLLTSNLPLQGSLDLKDIARSTPGYVATTCSEKTVEAYGISIVQELQQ</sequence>
<feature type="domain" description="BED-type" evidence="8">
    <location>
        <begin position="234"/>
        <end position="289"/>
    </location>
</feature>
<dbReference type="AlphaFoldDB" id="A0A444ZZZ1"/>
<evidence type="ECO:0000256" key="2">
    <source>
        <dbReference type="ARBA" id="ARBA00022771"/>
    </source>
</evidence>
<organism evidence="9 10">
    <name type="scientific">Arachis hypogaea</name>
    <name type="common">Peanut</name>
    <dbReference type="NCBI Taxonomy" id="3818"/>
    <lineage>
        <taxon>Eukaryota</taxon>
        <taxon>Viridiplantae</taxon>
        <taxon>Streptophyta</taxon>
        <taxon>Embryophyta</taxon>
        <taxon>Tracheophyta</taxon>
        <taxon>Spermatophyta</taxon>
        <taxon>Magnoliopsida</taxon>
        <taxon>eudicotyledons</taxon>
        <taxon>Gunneridae</taxon>
        <taxon>Pentapetalae</taxon>
        <taxon>rosids</taxon>
        <taxon>fabids</taxon>
        <taxon>Fabales</taxon>
        <taxon>Fabaceae</taxon>
        <taxon>Papilionoideae</taxon>
        <taxon>50 kb inversion clade</taxon>
        <taxon>dalbergioids sensu lato</taxon>
        <taxon>Dalbergieae</taxon>
        <taxon>Pterocarpus clade</taxon>
        <taxon>Arachis</taxon>
    </lineage>
</organism>
<dbReference type="SMART" id="SM00382">
    <property type="entry name" value="AAA"/>
    <property type="match status" value="1"/>
</dbReference>
<dbReference type="InterPro" id="IPR027417">
    <property type="entry name" value="P-loop_NTPase"/>
</dbReference>
<evidence type="ECO:0000256" key="7">
    <source>
        <dbReference type="SAM" id="Phobius"/>
    </source>
</evidence>
<keyword evidence="2 4" id="KW-0863">Zinc-finger</keyword>
<reference evidence="9 10" key="1">
    <citation type="submission" date="2019-01" db="EMBL/GenBank/DDBJ databases">
        <title>Sequencing of cultivated peanut Arachis hypogaea provides insights into genome evolution and oil improvement.</title>
        <authorList>
            <person name="Chen X."/>
        </authorList>
    </citation>
    <scope>NUCLEOTIDE SEQUENCE [LARGE SCALE GENOMIC DNA]</scope>
    <source>
        <strain evidence="10">cv. Fuhuasheng</strain>
        <tissue evidence="9">Leaves</tissue>
    </source>
</reference>
<protein>
    <recommendedName>
        <fullName evidence="8">BED-type domain-containing protein</fullName>
    </recommendedName>
</protein>
<feature type="transmembrane region" description="Helical" evidence="7">
    <location>
        <begin position="87"/>
        <end position="110"/>
    </location>
</feature>
<keyword evidence="3" id="KW-0862">Zinc</keyword>
<keyword evidence="7" id="KW-0812">Transmembrane</keyword>
<dbReference type="Gene3D" id="3.40.50.300">
    <property type="entry name" value="P-loop containing nucleotide triphosphate hydrolases"/>
    <property type="match status" value="1"/>
</dbReference>